<evidence type="ECO:0000313" key="3">
    <source>
        <dbReference type="Proteomes" id="UP001595533"/>
    </source>
</evidence>
<dbReference type="PROSITE" id="PS51257">
    <property type="entry name" value="PROKAR_LIPOPROTEIN"/>
    <property type="match status" value="1"/>
</dbReference>
<dbReference type="InterPro" id="IPR037401">
    <property type="entry name" value="SnoaL-like"/>
</dbReference>
<evidence type="ECO:0000313" key="2">
    <source>
        <dbReference type="EMBL" id="MFC3193147.1"/>
    </source>
</evidence>
<sequence>MKILVGAILLAVLTACQHRQLVPESADNAAVRFVQAFNDQDVEAMLRAVHEDVRYMFVEADQIHVETKNKQALAAYLPTFFQQTPATQSSILYSQQQGYHISQVERATWRDQQGQLRTQCSWSVYQLQDGLIINIWYHSSFVCSAD</sequence>
<gene>
    <name evidence="2" type="ORF">ACFODZ_02720</name>
</gene>
<feature type="domain" description="SnoaL-like" evidence="1">
    <location>
        <begin position="31"/>
        <end position="133"/>
    </location>
</feature>
<keyword evidence="3" id="KW-1185">Reference proteome</keyword>
<reference evidence="3" key="1">
    <citation type="journal article" date="2019" name="Int. J. Syst. Evol. Microbiol.">
        <title>The Global Catalogue of Microorganisms (GCM) 10K type strain sequencing project: providing services to taxonomists for standard genome sequencing and annotation.</title>
        <authorList>
            <consortium name="The Broad Institute Genomics Platform"/>
            <consortium name="The Broad Institute Genome Sequencing Center for Infectious Disease"/>
            <person name="Wu L."/>
            <person name="Ma J."/>
        </authorList>
    </citation>
    <scope>NUCLEOTIDE SEQUENCE [LARGE SCALE GENOMIC DNA]</scope>
    <source>
        <strain evidence="3">KCTC 42953</strain>
    </source>
</reference>
<dbReference type="EMBL" id="JBHRTS010000001">
    <property type="protein sequence ID" value="MFC3193147.1"/>
    <property type="molecule type" value="Genomic_DNA"/>
</dbReference>
<organism evidence="2 3">
    <name type="scientific">Marinicella sediminis</name>
    <dbReference type="NCBI Taxonomy" id="1792834"/>
    <lineage>
        <taxon>Bacteria</taxon>
        <taxon>Pseudomonadati</taxon>
        <taxon>Pseudomonadota</taxon>
        <taxon>Gammaproteobacteria</taxon>
        <taxon>Lysobacterales</taxon>
        <taxon>Marinicellaceae</taxon>
        <taxon>Marinicella</taxon>
    </lineage>
</organism>
<dbReference type="Pfam" id="PF12680">
    <property type="entry name" value="SnoaL_2"/>
    <property type="match status" value="1"/>
</dbReference>
<protein>
    <submittedName>
        <fullName evidence="2">Nuclear transport factor 2 family protein</fullName>
    </submittedName>
</protein>
<dbReference type="InterPro" id="IPR032710">
    <property type="entry name" value="NTF2-like_dom_sf"/>
</dbReference>
<name>A0ABV7J7R0_9GAMM</name>
<proteinExistence type="predicted"/>
<comment type="caution">
    <text evidence="2">The sequence shown here is derived from an EMBL/GenBank/DDBJ whole genome shotgun (WGS) entry which is preliminary data.</text>
</comment>
<dbReference type="SUPFAM" id="SSF54427">
    <property type="entry name" value="NTF2-like"/>
    <property type="match status" value="1"/>
</dbReference>
<accession>A0ABV7J7R0</accession>
<evidence type="ECO:0000259" key="1">
    <source>
        <dbReference type="Pfam" id="PF12680"/>
    </source>
</evidence>
<dbReference type="RefSeq" id="WP_077409797.1">
    <property type="nucleotide sequence ID" value="NZ_JBHRTS010000001.1"/>
</dbReference>
<dbReference type="Gene3D" id="3.10.450.50">
    <property type="match status" value="1"/>
</dbReference>
<dbReference type="Proteomes" id="UP001595533">
    <property type="component" value="Unassembled WGS sequence"/>
</dbReference>